<gene>
    <name evidence="2" type="ORF">B9Z44_06080</name>
</gene>
<proteinExistence type="predicted"/>
<accession>A0A315EMR7</accession>
<dbReference type="InterPro" id="IPR045942">
    <property type="entry name" value="DUF6362"/>
</dbReference>
<protein>
    <submittedName>
        <fullName evidence="2">RNA polymerase subunit sigma</fullName>
    </submittedName>
</protein>
<dbReference type="SUPFAM" id="SSF88659">
    <property type="entry name" value="Sigma3 and sigma4 domains of RNA polymerase sigma factors"/>
    <property type="match status" value="1"/>
</dbReference>
<evidence type="ECO:0000259" key="1">
    <source>
        <dbReference type="Pfam" id="PF19889"/>
    </source>
</evidence>
<dbReference type="Pfam" id="PF19889">
    <property type="entry name" value="DUF6362"/>
    <property type="match status" value="1"/>
</dbReference>
<name>A0A315EMR7_9BURK</name>
<evidence type="ECO:0000313" key="2">
    <source>
        <dbReference type="EMBL" id="PUE59176.1"/>
    </source>
</evidence>
<keyword evidence="3" id="KW-1185">Reference proteome</keyword>
<dbReference type="EMBL" id="NESP01000001">
    <property type="protein sequence ID" value="PUE59176.1"/>
    <property type="molecule type" value="Genomic_DNA"/>
</dbReference>
<evidence type="ECO:0000313" key="3">
    <source>
        <dbReference type="Proteomes" id="UP000251341"/>
    </source>
</evidence>
<dbReference type="Proteomes" id="UP000251341">
    <property type="component" value="Unassembled WGS sequence"/>
</dbReference>
<comment type="caution">
    <text evidence="2">The sequence shown here is derived from an EMBL/GenBank/DDBJ whole genome shotgun (WGS) entry which is preliminary data.</text>
</comment>
<dbReference type="AlphaFoldDB" id="A0A315EMR7"/>
<feature type="domain" description="DUF6362" evidence="1">
    <location>
        <begin position="30"/>
        <end position="126"/>
    </location>
</feature>
<organism evidence="2 3">
    <name type="scientific">Limnohabitans curvus</name>
    <dbReference type="NCBI Taxonomy" id="323423"/>
    <lineage>
        <taxon>Bacteria</taxon>
        <taxon>Pseudomonadati</taxon>
        <taxon>Pseudomonadota</taxon>
        <taxon>Betaproteobacteria</taxon>
        <taxon>Burkholderiales</taxon>
        <taxon>Comamonadaceae</taxon>
        <taxon>Limnohabitans</taxon>
    </lineage>
</organism>
<sequence length="138" mass="16344">MAQEVSMAKTEWTTDDVAARFSDAAHTSYRLPAVRVQGYSNPWMGLAMQIPDRYPDPERVYRPMPPSPEAVERMLETMRWVQWLEEEQRHLVWMRAKRYDWHQIGRRFACDRNTAARRWKKAMQLVTDKLNDAVNSCA</sequence>
<dbReference type="InterPro" id="IPR013324">
    <property type="entry name" value="RNA_pol_sigma_r3/r4-like"/>
</dbReference>
<reference evidence="2 3" key="1">
    <citation type="submission" date="2017-04" db="EMBL/GenBank/DDBJ databases">
        <title>Unexpected and diverse lifestyles within the genus Limnohabitans.</title>
        <authorList>
            <person name="Kasalicky V."/>
            <person name="Mehrshad M."/>
            <person name="Andrei S.-A."/>
            <person name="Salcher M."/>
            <person name="Kratochvilova H."/>
            <person name="Simek K."/>
            <person name="Ghai R."/>
        </authorList>
    </citation>
    <scope>NUCLEOTIDE SEQUENCE [LARGE SCALE GENOMIC DNA]</scope>
    <source>
        <strain evidence="2 3">MWH-C5</strain>
    </source>
</reference>